<dbReference type="PROSITE" id="PS50005">
    <property type="entry name" value="TPR"/>
    <property type="match status" value="1"/>
</dbReference>
<feature type="transmembrane region" description="Helical" evidence="5">
    <location>
        <begin position="6"/>
        <end position="25"/>
    </location>
</feature>
<evidence type="ECO:0000313" key="7">
    <source>
        <dbReference type="EMBL" id="MEA5124354.1"/>
    </source>
</evidence>
<accession>A0A1A9MCR2</accession>
<evidence type="ECO:0000256" key="4">
    <source>
        <dbReference type="PROSITE-ProRule" id="PRU00339"/>
    </source>
</evidence>
<sequence length="238" mass="25466">MVMTGFYLASAVLVIAALLLVLLPLLRNSTRHGSGRYALPVLLAVTLPIATAGLYRLVGTPEAIVQRVVAAPPQPAAPSAQAVPMGKPAQTQAASAAADTQMQALESWMQQAKTHEQNNRPAEARDAYAQALKIAPQTSAAIVGWIAADMATHRDFAIDAASRTQLQQLIAREPDNQRGLWLLGISDFQQHDYTAATTHWRHLHGLLENGSPMQKAVADKIAVVESMASARQSGRAAR</sequence>
<dbReference type="InterPro" id="IPR051263">
    <property type="entry name" value="C-type_cytochrome_biogenesis"/>
</dbReference>
<dbReference type="InterPro" id="IPR056413">
    <property type="entry name" value="TPR_CcmH_CycH"/>
</dbReference>
<dbReference type="STRING" id="1843580.A7D17_14850"/>
<dbReference type="Gene3D" id="1.25.40.10">
    <property type="entry name" value="Tetratricopeptide repeat domain"/>
    <property type="match status" value="1"/>
</dbReference>
<dbReference type="OrthoDB" id="9776053at2"/>
<proteinExistence type="predicted"/>
<keyword evidence="1" id="KW-0677">Repeat</keyword>
<dbReference type="PANTHER" id="PTHR47870:SF1">
    <property type="entry name" value="CYTOCHROME C-TYPE BIOGENESIS PROTEIN CCMH"/>
    <property type="match status" value="1"/>
</dbReference>
<evidence type="ECO:0000256" key="1">
    <source>
        <dbReference type="ARBA" id="ARBA00022737"/>
    </source>
</evidence>
<comment type="caution">
    <text evidence="8">The sequence shown here is derived from an EMBL/GenBank/DDBJ whole genome shotgun (WGS) entry which is preliminary data.</text>
</comment>
<keyword evidence="2" id="KW-0201">Cytochrome c-type biogenesis</keyword>
<dbReference type="SUPFAM" id="SSF48452">
    <property type="entry name" value="TPR-like"/>
    <property type="match status" value="1"/>
</dbReference>
<dbReference type="EMBL" id="LXNG01000010">
    <property type="protein sequence ID" value="OAG68334.1"/>
    <property type="molecule type" value="Genomic_DNA"/>
</dbReference>
<evidence type="ECO:0000313" key="8">
    <source>
        <dbReference type="EMBL" id="OAG68334.1"/>
    </source>
</evidence>
<dbReference type="GO" id="GO:0005886">
    <property type="term" value="C:plasma membrane"/>
    <property type="evidence" value="ECO:0007669"/>
    <property type="project" value="TreeGrafter"/>
</dbReference>
<keyword evidence="5" id="KW-0472">Membrane</keyword>
<organism evidence="8 9">
    <name type="scientific">Xanthomonas floridensis</name>
    <dbReference type="NCBI Taxonomy" id="1843580"/>
    <lineage>
        <taxon>Bacteria</taxon>
        <taxon>Pseudomonadati</taxon>
        <taxon>Pseudomonadota</taxon>
        <taxon>Gammaproteobacteria</taxon>
        <taxon>Lysobacterales</taxon>
        <taxon>Lysobacteraceae</taxon>
        <taxon>Xanthomonas</taxon>
    </lineage>
</organism>
<dbReference type="AlphaFoldDB" id="A0A1A9MCR2"/>
<evidence type="ECO:0000313" key="10">
    <source>
        <dbReference type="Proteomes" id="UP001303614"/>
    </source>
</evidence>
<dbReference type="InterPro" id="IPR011990">
    <property type="entry name" value="TPR-like_helical_dom_sf"/>
</dbReference>
<dbReference type="PANTHER" id="PTHR47870">
    <property type="entry name" value="CYTOCHROME C-TYPE BIOGENESIS PROTEIN CCMH"/>
    <property type="match status" value="1"/>
</dbReference>
<gene>
    <name evidence="8" type="ORF">A7D17_14850</name>
    <name evidence="7" type="ORF">VB146_10875</name>
</gene>
<dbReference type="GO" id="GO:0017004">
    <property type="term" value="P:cytochrome complex assembly"/>
    <property type="evidence" value="ECO:0007669"/>
    <property type="project" value="UniProtKB-KW"/>
</dbReference>
<dbReference type="RefSeq" id="WP_064508393.1">
    <property type="nucleotide sequence ID" value="NZ_JAYFSN010000011.1"/>
</dbReference>
<dbReference type="Pfam" id="PF23914">
    <property type="entry name" value="TPR_CcmH_CycH"/>
    <property type="match status" value="1"/>
</dbReference>
<dbReference type="Proteomes" id="UP001303614">
    <property type="component" value="Unassembled WGS sequence"/>
</dbReference>
<feature type="transmembrane region" description="Helical" evidence="5">
    <location>
        <begin position="37"/>
        <end position="58"/>
    </location>
</feature>
<dbReference type="Proteomes" id="UP000077659">
    <property type="component" value="Unassembled WGS sequence"/>
</dbReference>
<evidence type="ECO:0000256" key="3">
    <source>
        <dbReference type="ARBA" id="ARBA00022803"/>
    </source>
</evidence>
<reference evidence="8 9" key="1">
    <citation type="submission" date="2016-05" db="EMBL/GenBank/DDBJ databases">
        <title>Pathogenic, phenotypic and molecular characterisation of Xanthomonas nasturtii sp. nov. and Xanthomonas floridensis sp. nov., new species of Xanthomonas associated with watercress production in Florida.</title>
        <authorList>
            <person name="Vicente J.G."/>
            <person name="Rothwell S."/>
            <person name="Holub E.B."/>
            <person name="Studholme D.J."/>
        </authorList>
    </citation>
    <scope>NUCLEOTIDE SEQUENCE [LARGE SCALE GENOMIC DNA]</scope>
    <source>
        <strain evidence="8 9">WHRI 8848</strain>
    </source>
</reference>
<evidence type="ECO:0000256" key="5">
    <source>
        <dbReference type="SAM" id="Phobius"/>
    </source>
</evidence>
<evidence type="ECO:0000313" key="9">
    <source>
        <dbReference type="Proteomes" id="UP000077659"/>
    </source>
</evidence>
<reference evidence="7 10" key="2">
    <citation type="submission" date="2023-12" db="EMBL/GenBank/DDBJ databases">
        <title>Genome sequencing of Xanthomonas floridensis.</title>
        <authorList>
            <person name="Greer S."/>
            <person name="Harrison J."/>
            <person name="Grant M."/>
            <person name="Vicente J."/>
            <person name="Studholme D."/>
        </authorList>
    </citation>
    <scope>NUCLEOTIDE SEQUENCE [LARGE SCALE GENOMIC DNA]</scope>
    <source>
        <strain evidence="7 10">WHRI 8848</strain>
    </source>
</reference>
<dbReference type="EMBL" id="JAYFSO010000012">
    <property type="protein sequence ID" value="MEA5124354.1"/>
    <property type="molecule type" value="Genomic_DNA"/>
</dbReference>
<keyword evidence="10" id="KW-1185">Reference proteome</keyword>
<evidence type="ECO:0000259" key="6">
    <source>
        <dbReference type="Pfam" id="PF23914"/>
    </source>
</evidence>
<feature type="domain" description="Cytochrome c-type biogenesis protein H TPR" evidence="6">
    <location>
        <begin position="104"/>
        <end position="213"/>
    </location>
</feature>
<keyword evidence="5" id="KW-0812">Transmembrane</keyword>
<feature type="repeat" description="TPR" evidence="4">
    <location>
        <begin position="105"/>
        <end position="138"/>
    </location>
</feature>
<keyword evidence="5" id="KW-1133">Transmembrane helix</keyword>
<protein>
    <submittedName>
        <fullName evidence="8">C-type cytochrome biogenesis protein</fullName>
    </submittedName>
    <submittedName>
        <fullName evidence="7">Tetratricopeptide repeat protein</fullName>
    </submittedName>
</protein>
<keyword evidence="3 4" id="KW-0802">TPR repeat</keyword>
<name>A0A1A9MCR2_9XANT</name>
<dbReference type="InterPro" id="IPR019734">
    <property type="entry name" value="TPR_rpt"/>
</dbReference>
<evidence type="ECO:0000256" key="2">
    <source>
        <dbReference type="ARBA" id="ARBA00022748"/>
    </source>
</evidence>